<keyword evidence="1" id="KW-0547">Nucleotide-binding</keyword>
<organism evidence="4 5">
    <name type="scientific">Aminipila terrae</name>
    <dbReference type="NCBI Taxonomy" id="2697030"/>
    <lineage>
        <taxon>Bacteria</taxon>
        <taxon>Bacillati</taxon>
        <taxon>Bacillota</taxon>
        <taxon>Clostridia</taxon>
        <taxon>Peptostreptococcales</taxon>
        <taxon>Anaerovoracaceae</taxon>
        <taxon>Aminipila</taxon>
    </lineage>
</organism>
<dbReference type="InterPro" id="IPR003593">
    <property type="entry name" value="AAA+_ATPase"/>
</dbReference>
<proteinExistence type="predicted"/>
<dbReference type="RefSeq" id="WP_162362617.1">
    <property type="nucleotide sequence ID" value="NZ_CP047591.1"/>
</dbReference>
<dbReference type="EMBL" id="CP047591">
    <property type="protein sequence ID" value="QHI72850.1"/>
    <property type="molecule type" value="Genomic_DNA"/>
</dbReference>
<dbReference type="PANTHER" id="PTHR43038">
    <property type="entry name" value="ATP-BINDING CASSETTE, SUB-FAMILY H, MEMBER 1"/>
    <property type="match status" value="1"/>
</dbReference>
<dbReference type="InterPro" id="IPR017871">
    <property type="entry name" value="ABC_transporter-like_CS"/>
</dbReference>
<sequence>MEKENCIILKHINKSFGKHQVLTDVSIEVPYGNIYGMLGPSGCGKSTTVKIIAGISEATSGEVFVLNRKMPDLDLMRNVGYMAQSDALYGDLSARENLEFFGQLYGLEGARLNERIEEVIEVVNLSASIDRSVSNFSGGMKRRLSLAMTILHEPKVLILDEPTVGIDPLLRQNIWNELYQMTEKGVTILITTHVMDEAEKCTHLSMMREGKLLATGTPDEIQKRAGAEKLEDAFLYFSSNGDFGEEAEK</sequence>
<evidence type="ECO:0000256" key="1">
    <source>
        <dbReference type="ARBA" id="ARBA00022741"/>
    </source>
</evidence>
<dbReference type="Proteomes" id="UP000463883">
    <property type="component" value="Chromosome"/>
</dbReference>
<name>A0A6P1MDX3_9FIRM</name>
<dbReference type="AlphaFoldDB" id="A0A6P1MDX3"/>
<dbReference type="KEGG" id="amic:Ami3637_10925"/>
<dbReference type="GO" id="GO:0016887">
    <property type="term" value="F:ATP hydrolysis activity"/>
    <property type="evidence" value="ECO:0007669"/>
    <property type="project" value="InterPro"/>
</dbReference>
<dbReference type="InterPro" id="IPR027417">
    <property type="entry name" value="P-loop_NTPase"/>
</dbReference>
<accession>A0A6P1MDX3</accession>
<dbReference type="GO" id="GO:0005524">
    <property type="term" value="F:ATP binding"/>
    <property type="evidence" value="ECO:0007669"/>
    <property type="project" value="UniProtKB-KW"/>
</dbReference>
<dbReference type="InterPro" id="IPR003439">
    <property type="entry name" value="ABC_transporter-like_ATP-bd"/>
</dbReference>
<dbReference type="SUPFAM" id="SSF52540">
    <property type="entry name" value="P-loop containing nucleoside triphosphate hydrolases"/>
    <property type="match status" value="1"/>
</dbReference>
<dbReference type="PANTHER" id="PTHR43038:SF3">
    <property type="entry name" value="ABC TRANSPORTER G FAMILY MEMBER 20 ISOFORM X1"/>
    <property type="match status" value="1"/>
</dbReference>
<reference evidence="4 5" key="1">
    <citation type="submission" date="2020-01" db="EMBL/GenBank/DDBJ databases">
        <title>Genomic analysis of Aminipila sp. CBA3637.</title>
        <authorList>
            <person name="Kim Y.B."/>
            <person name="Roh S.W."/>
        </authorList>
    </citation>
    <scope>NUCLEOTIDE SEQUENCE [LARGE SCALE GENOMIC DNA]</scope>
    <source>
        <strain evidence="4 5">CBA3637</strain>
    </source>
</reference>
<feature type="domain" description="ABC transporter" evidence="3">
    <location>
        <begin position="7"/>
        <end position="234"/>
    </location>
</feature>
<dbReference type="PROSITE" id="PS00211">
    <property type="entry name" value="ABC_TRANSPORTER_1"/>
    <property type="match status" value="1"/>
</dbReference>
<evidence type="ECO:0000313" key="5">
    <source>
        <dbReference type="Proteomes" id="UP000463883"/>
    </source>
</evidence>
<dbReference type="SMART" id="SM00382">
    <property type="entry name" value="AAA"/>
    <property type="match status" value="1"/>
</dbReference>
<gene>
    <name evidence="4" type="ORF">Ami3637_10925</name>
</gene>
<evidence type="ECO:0000256" key="2">
    <source>
        <dbReference type="ARBA" id="ARBA00022840"/>
    </source>
</evidence>
<dbReference type="PROSITE" id="PS50893">
    <property type="entry name" value="ABC_TRANSPORTER_2"/>
    <property type="match status" value="1"/>
</dbReference>
<protein>
    <submittedName>
        <fullName evidence="4">ATP-binding cassette domain-containing protein</fullName>
    </submittedName>
</protein>
<dbReference type="Gene3D" id="3.40.50.300">
    <property type="entry name" value="P-loop containing nucleotide triphosphate hydrolases"/>
    <property type="match status" value="1"/>
</dbReference>
<dbReference type="Pfam" id="PF00005">
    <property type="entry name" value="ABC_tran"/>
    <property type="match status" value="1"/>
</dbReference>
<evidence type="ECO:0000313" key="4">
    <source>
        <dbReference type="EMBL" id="QHI72850.1"/>
    </source>
</evidence>
<keyword evidence="2 4" id="KW-0067">ATP-binding</keyword>
<evidence type="ECO:0000259" key="3">
    <source>
        <dbReference type="PROSITE" id="PS50893"/>
    </source>
</evidence>
<keyword evidence="5" id="KW-1185">Reference proteome</keyword>